<sequence>MTTNDIKEKLIKWRRHFHQHPEVSYKEFETSNYIYNTLKSFGSIEVSRPTETSVVGVLKGRNDGDGKTILLRADIDALPMQEMTDLDFKSVNDGVMHSCGHDAHPAMLLGAAEILSGEDFSGEIRFVFQHAEEEYPGGAHELVDAGITDGVDYAYALHVSPDYPTGTFSIKEGPWCAAADEFYITIHGSGAHAAQPFNAIDPIIVGAEFTTAVQSIVSRKISPNHTPVVSVTNFHAGEVVNAIPGRVDISGTIRSLDETSRVTARNELERILKGVTLAHNAAYDIKWDIGYPGVVNDKDATEISRKVFEKIVGADHIIEGEYPSYGTEDFASFSSVVPGSMQQIGVYSEALDNKHPLHNPEFTIDEDALLLGTEYFVETARALVK</sequence>
<dbReference type="Pfam" id="PF07687">
    <property type="entry name" value="M20_dimer"/>
    <property type="match status" value="1"/>
</dbReference>
<dbReference type="EMBL" id="JBHUOQ010000005">
    <property type="protein sequence ID" value="MFD2831521.1"/>
    <property type="molecule type" value="Genomic_DNA"/>
</dbReference>
<dbReference type="InterPro" id="IPR017439">
    <property type="entry name" value="Amidohydrolase"/>
</dbReference>
<dbReference type="InterPro" id="IPR011650">
    <property type="entry name" value="Peptidase_M20_dimer"/>
</dbReference>
<accession>A0ABW5X1Z2</accession>
<reference evidence="4" key="1">
    <citation type="journal article" date="2019" name="Int. J. Syst. Evol. Microbiol.">
        <title>The Global Catalogue of Microorganisms (GCM) 10K type strain sequencing project: providing services to taxonomists for standard genome sequencing and annotation.</title>
        <authorList>
            <consortium name="The Broad Institute Genomics Platform"/>
            <consortium name="The Broad Institute Genome Sequencing Center for Infectious Disease"/>
            <person name="Wu L."/>
            <person name="Ma J."/>
        </authorList>
    </citation>
    <scope>NUCLEOTIDE SEQUENCE [LARGE SCALE GENOMIC DNA]</scope>
    <source>
        <strain evidence="4">KCTC 33575</strain>
    </source>
</reference>
<dbReference type="Gene3D" id="3.30.70.360">
    <property type="match status" value="1"/>
</dbReference>
<dbReference type="InterPro" id="IPR002933">
    <property type="entry name" value="Peptidase_M20"/>
</dbReference>
<proteinExistence type="inferred from homology"/>
<dbReference type="SUPFAM" id="SSF55031">
    <property type="entry name" value="Bacterial exopeptidase dimerisation domain"/>
    <property type="match status" value="1"/>
</dbReference>
<dbReference type="InterPro" id="IPR036264">
    <property type="entry name" value="Bact_exopeptidase_dim_dom"/>
</dbReference>
<dbReference type="Proteomes" id="UP001597519">
    <property type="component" value="Unassembled WGS sequence"/>
</dbReference>
<evidence type="ECO:0000259" key="2">
    <source>
        <dbReference type="Pfam" id="PF07687"/>
    </source>
</evidence>
<dbReference type="SUPFAM" id="SSF53187">
    <property type="entry name" value="Zn-dependent exopeptidases"/>
    <property type="match status" value="1"/>
</dbReference>
<gene>
    <name evidence="3" type="ORF">ACFSX4_13675</name>
</gene>
<dbReference type="RefSeq" id="WP_377775844.1">
    <property type="nucleotide sequence ID" value="NZ_JBHUOQ010000005.1"/>
</dbReference>
<name>A0ABW5X1Z2_9STAP</name>
<comment type="caution">
    <text evidence="3">The sequence shown here is derived from an EMBL/GenBank/DDBJ whole genome shotgun (WGS) entry which is preliminary data.</text>
</comment>
<dbReference type="Gene3D" id="3.40.630.10">
    <property type="entry name" value="Zn peptidases"/>
    <property type="match status" value="1"/>
</dbReference>
<dbReference type="PANTHER" id="PTHR11014:SF63">
    <property type="entry name" value="METALLOPEPTIDASE, PUTATIVE (AFU_ORTHOLOGUE AFUA_6G09600)-RELATED"/>
    <property type="match status" value="1"/>
</dbReference>
<evidence type="ECO:0000313" key="4">
    <source>
        <dbReference type="Proteomes" id="UP001597519"/>
    </source>
</evidence>
<keyword evidence="4" id="KW-1185">Reference proteome</keyword>
<evidence type="ECO:0000313" key="3">
    <source>
        <dbReference type="EMBL" id="MFD2831521.1"/>
    </source>
</evidence>
<dbReference type="Pfam" id="PF01546">
    <property type="entry name" value="Peptidase_M20"/>
    <property type="match status" value="1"/>
</dbReference>
<dbReference type="PANTHER" id="PTHR11014">
    <property type="entry name" value="PEPTIDASE M20 FAMILY MEMBER"/>
    <property type="match status" value="1"/>
</dbReference>
<comment type="similarity">
    <text evidence="1">Belongs to the peptidase M20 family.</text>
</comment>
<dbReference type="PIRSF" id="PIRSF005962">
    <property type="entry name" value="Pept_M20D_amidohydro"/>
    <property type="match status" value="1"/>
</dbReference>
<organism evidence="3 4">
    <name type="scientific">Corticicoccus populi</name>
    <dbReference type="NCBI Taxonomy" id="1812821"/>
    <lineage>
        <taxon>Bacteria</taxon>
        <taxon>Bacillati</taxon>
        <taxon>Bacillota</taxon>
        <taxon>Bacilli</taxon>
        <taxon>Bacillales</taxon>
        <taxon>Staphylococcaceae</taxon>
        <taxon>Corticicoccus</taxon>
    </lineage>
</organism>
<feature type="domain" description="Peptidase M20 dimerisation" evidence="2">
    <location>
        <begin position="182"/>
        <end position="274"/>
    </location>
</feature>
<dbReference type="NCBIfam" id="TIGR01891">
    <property type="entry name" value="amidohydrolases"/>
    <property type="match status" value="1"/>
</dbReference>
<evidence type="ECO:0000256" key="1">
    <source>
        <dbReference type="ARBA" id="ARBA00006153"/>
    </source>
</evidence>
<protein>
    <submittedName>
        <fullName evidence="3">M20 family metallopeptidase</fullName>
    </submittedName>
</protein>